<evidence type="ECO:0000313" key="2">
    <source>
        <dbReference type="EMBL" id="KNC90197.1"/>
    </source>
</evidence>
<evidence type="ECO:0008006" key="4">
    <source>
        <dbReference type="Google" id="ProtNLM"/>
    </source>
</evidence>
<reference evidence="2 3" key="1">
    <citation type="journal article" date="2015" name="Appl. Environ. Microbiol.">
        <title>The Enterobacterium Trabulsiella odontotermitis Presents Novel Adaptations Related to Its Association with Fungus-Growing Termites.</title>
        <authorList>
            <person name="Sapountzis P."/>
            <person name="Gruntjes T."/>
            <person name="Otani S."/>
            <person name="Estevez J."/>
            <person name="da Costa R.R."/>
            <person name="Plunkett G.3rd."/>
            <person name="Perna N.T."/>
            <person name="Poulsen M."/>
        </authorList>
    </citation>
    <scope>NUCLEOTIDE SEQUENCE [LARGE SCALE GENOMIC DNA]</scope>
    <source>
        <strain evidence="2 3">12</strain>
    </source>
</reference>
<name>A0A0L0GMM6_9ENTR</name>
<dbReference type="EMBL" id="JNGI01000155">
    <property type="protein sequence ID" value="KNC90197.1"/>
    <property type="molecule type" value="Genomic_DNA"/>
</dbReference>
<dbReference type="InterPro" id="IPR019684">
    <property type="entry name" value="HofP"/>
</dbReference>
<evidence type="ECO:0000313" key="3">
    <source>
        <dbReference type="Proteomes" id="UP000037393"/>
    </source>
</evidence>
<dbReference type="AlphaFoldDB" id="A0A0L0GMM6"/>
<organism evidence="2 3">
    <name type="scientific">Trabulsiella odontotermitis</name>
    <dbReference type="NCBI Taxonomy" id="379893"/>
    <lineage>
        <taxon>Bacteria</taxon>
        <taxon>Pseudomonadati</taxon>
        <taxon>Pseudomonadota</taxon>
        <taxon>Gammaproteobacteria</taxon>
        <taxon>Enterobacterales</taxon>
        <taxon>Enterobacteriaceae</taxon>
        <taxon>Trabulsiella</taxon>
    </lineage>
</organism>
<dbReference type="RefSeq" id="WP_049857833.1">
    <property type="nucleotide sequence ID" value="NZ_JNGI01000155.1"/>
</dbReference>
<evidence type="ECO:0000256" key="1">
    <source>
        <dbReference type="SAM" id="MobiDB-lite"/>
    </source>
</evidence>
<comment type="caution">
    <text evidence="2">The sequence shown here is derived from an EMBL/GenBank/DDBJ whole genome shotgun (WGS) entry which is preliminary data.</text>
</comment>
<dbReference type="Pfam" id="PF10748">
    <property type="entry name" value="HofP"/>
    <property type="match status" value="1"/>
</dbReference>
<proteinExistence type="predicted"/>
<feature type="region of interest" description="Disordered" evidence="1">
    <location>
        <begin position="104"/>
        <end position="129"/>
    </location>
</feature>
<dbReference type="OrthoDB" id="6562856at2"/>
<protein>
    <recommendedName>
        <fullName evidence="4">Pilus assembly protein HofP</fullName>
    </recommendedName>
</protein>
<gene>
    <name evidence="2" type="ORF">GM31_05340</name>
</gene>
<sequence length="129" mass="14357">MASKPVLIALLPLLIGMRDPFAPPVDRCHTQQLTQWHYLGSIGHMQRRIGLLKDGEGKWHRVESGMPFETGWRVLDITDKQITVRTGEGCDPALWTWIKEGKNDESMDKPVDLPAGTDGAGRKKRLAGG</sequence>
<dbReference type="Proteomes" id="UP000037393">
    <property type="component" value="Unassembled WGS sequence"/>
</dbReference>
<keyword evidence="3" id="KW-1185">Reference proteome</keyword>
<accession>A0A0L0GMM6</accession>